<keyword evidence="2" id="KW-0812">Transmembrane</keyword>
<evidence type="ECO:0000256" key="2">
    <source>
        <dbReference type="SAM" id="Phobius"/>
    </source>
</evidence>
<feature type="transmembrane region" description="Helical" evidence="2">
    <location>
        <begin position="172"/>
        <end position="193"/>
    </location>
</feature>
<accession>A0A238WA61</accession>
<dbReference type="RefSeq" id="WP_089384509.1">
    <property type="nucleotide sequence ID" value="NZ_FZNQ01000006.1"/>
</dbReference>
<organism evidence="3 4">
    <name type="scientific">Halorubrum vacuolatum</name>
    <name type="common">Natronobacterium vacuolatum</name>
    <dbReference type="NCBI Taxonomy" id="63740"/>
    <lineage>
        <taxon>Archaea</taxon>
        <taxon>Methanobacteriati</taxon>
        <taxon>Methanobacteriota</taxon>
        <taxon>Stenosarchaea group</taxon>
        <taxon>Halobacteria</taxon>
        <taxon>Halobacteriales</taxon>
        <taxon>Haloferacaceae</taxon>
        <taxon>Halorubrum</taxon>
    </lineage>
</organism>
<keyword evidence="2" id="KW-1133">Transmembrane helix</keyword>
<sequence length="202" mass="20826">MTTSETRHARREGTSGRSVEASDGNGHGKQPADGPEKDGAGTDGSSETDRAEEGSGPHVAGYQWSTENRGFIAVFVALAAATVILSTGYGPLPAIDPSIPPAVYLYSTMGALGYAFTKLITKIGDLGTWATVDQLVAMALRVPAAWVLAAGVFLLANVLISGDATTDGRLIAGLSFLVGLYVNVAFESLGALADRLLAKGRS</sequence>
<dbReference type="Proteomes" id="UP000198397">
    <property type="component" value="Unassembled WGS sequence"/>
</dbReference>
<reference evidence="3 4" key="1">
    <citation type="submission" date="2017-06" db="EMBL/GenBank/DDBJ databases">
        <authorList>
            <person name="Kim H.J."/>
            <person name="Triplett B.A."/>
        </authorList>
    </citation>
    <scope>NUCLEOTIDE SEQUENCE [LARGE SCALE GENOMIC DNA]</scope>
    <source>
        <strain evidence="3 4">DSM 8800</strain>
    </source>
</reference>
<evidence type="ECO:0000256" key="1">
    <source>
        <dbReference type="SAM" id="MobiDB-lite"/>
    </source>
</evidence>
<dbReference type="EMBL" id="FZNQ01000006">
    <property type="protein sequence ID" value="SNR43466.1"/>
    <property type="molecule type" value="Genomic_DNA"/>
</dbReference>
<feature type="transmembrane region" description="Helical" evidence="2">
    <location>
        <begin position="138"/>
        <end position="160"/>
    </location>
</feature>
<feature type="compositionally biased region" description="Basic and acidic residues" evidence="1">
    <location>
        <begin position="1"/>
        <end position="14"/>
    </location>
</feature>
<proteinExistence type="predicted"/>
<keyword evidence="4" id="KW-1185">Reference proteome</keyword>
<dbReference type="OrthoDB" id="217103at2157"/>
<feature type="region of interest" description="Disordered" evidence="1">
    <location>
        <begin position="1"/>
        <end position="61"/>
    </location>
</feature>
<protein>
    <submittedName>
        <fullName evidence="3">Uncharacterized protein</fullName>
    </submittedName>
</protein>
<evidence type="ECO:0000313" key="3">
    <source>
        <dbReference type="EMBL" id="SNR43466.1"/>
    </source>
</evidence>
<feature type="transmembrane region" description="Helical" evidence="2">
    <location>
        <begin position="98"/>
        <end position="117"/>
    </location>
</feature>
<keyword evidence="2" id="KW-0472">Membrane</keyword>
<dbReference type="AlphaFoldDB" id="A0A238WA61"/>
<name>A0A238WA61_HALVU</name>
<evidence type="ECO:0000313" key="4">
    <source>
        <dbReference type="Proteomes" id="UP000198397"/>
    </source>
</evidence>
<gene>
    <name evidence="3" type="ORF">SAMN06264855_10698</name>
</gene>
<feature type="transmembrane region" description="Helical" evidence="2">
    <location>
        <begin position="71"/>
        <end position="92"/>
    </location>
</feature>